<keyword evidence="3 5" id="KW-1133">Transmembrane helix</keyword>
<feature type="transmembrane region" description="Helical" evidence="5">
    <location>
        <begin position="134"/>
        <end position="157"/>
    </location>
</feature>
<organism evidence="7 8">
    <name type="scientific">Paecilomyces lecythidis</name>
    <dbReference type="NCBI Taxonomy" id="3004212"/>
    <lineage>
        <taxon>Eukaryota</taxon>
        <taxon>Fungi</taxon>
        <taxon>Dikarya</taxon>
        <taxon>Ascomycota</taxon>
        <taxon>Pezizomycotina</taxon>
        <taxon>Eurotiomycetes</taxon>
        <taxon>Eurotiomycetidae</taxon>
        <taxon>Eurotiales</taxon>
        <taxon>Thermoascaceae</taxon>
        <taxon>Paecilomyces</taxon>
    </lineage>
</organism>
<evidence type="ECO:0000256" key="5">
    <source>
        <dbReference type="SAM" id="Phobius"/>
    </source>
</evidence>
<feature type="transmembrane region" description="Helical" evidence="5">
    <location>
        <begin position="196"/>
        <end position="218"/>
    </location>
</feature>
<feature type="transmembrane region" description="Helical" evidence="5">
    <location>
        <begin position="169"/>
        <end position="189"/>
    </location>
</feature>
<dbReference type="PANTHER" id="PTHR23502">
    <property type="entry name" value="MAJOR FACILITATOR SUPERFAMILY"/>
    <property type="match status" value="1"/>
</dbReference>
<reference evidence="7 8" key="1">
    <citation type="journal article" date="2024" name="IMA Fungus">
        <title>IMA Genome - F19 : A genome assembly and annotation guide to empower mycologists, including annotated draft genome sequences of Ceratocystis pirilliformis, Diaporthe australafricana, Fusarium ophioides, Paecilomyces lecythidis, and Sporothrix stenoceras.</title>
        <authorList>
            <person name="Aylward J."/>
            <person name="Wilson A.M."/>
            <person name="Visagie C.M."/>
            <person name="Spraker J."/>
            <person name="Barnes I."/>
            <person name="Buitendag C."/>
            <person name="Ceriani C."/>
            <person name="Del Mar Angel L."/>
            <person name="du Plessis D."/>
            <person name="Fuchs T."/>
            <person name="Gasser K."/>
            <person name="Kramer D."/>
            <person name="Li W."/>
            <person name="Munsamy K."/>
            <person name="Piso A."/>
            <person name="Price J.L."/>
            <person name="Sonnekus B."/>
            <person name="Thomas C."/>
            <person name="van der Nest A."/>
            <person name="van Dijk A."/>
            <person name="van Heerden A."/>
            <person name="van Vuuren N."/>
            <person name="Yilmaz N."/>
            <person name="Duong T.A."/>
            <person name="van der Merwe N.A."/>
            <person name="Wingfield M.J."/>
            <person name="Wingfield B.D."/>
        </authorList>
    </citation>
    <scope>NUCLEOTIDE SEQUENCE [LARGE SCALE GENOMIC DNA]</scope>
    <source>
        <strain evidence="7 8">CMW 18167</strain>
    </source>
</reference>
<dbReference type="PROSITE" id="PS50850">
    <property type="entry name" value="MFS"/>
    <property type="match status" value="1"/>
</dbReference>
<feature type="transmembrane region" description="Helical" evidence="5">
    <location>
        <begin position="264"/>
        <end position="282"/>
    </location>
</feature>
<comment type="caution">
    <text evidence="7">The sequence shown here is derived from an EMBL/GenBank/DDBJ whole genome shotgun (WGS) entry which is preliminary data.</text>
</comment>
<feature type="transmembrane region" description="Helical" evidence="5">
    <location>
        <begin position="418"/>
        <end position="436"/>
    </location>
</feature>
<dbReference type="InterPro" id="IPR020846">
    <property type="entry name" value="MFS_dom"/>
</dbReference>
<name>A0ABR3XWL4_9EURO</name>
<evidence type="ECO:0000259" key="6">
    <source>
        <dbReference type="PROSITE" id="PS50850"/>
    </source>
</evidence>
<dbReference type="SUPFAM" id="SSF103473">
    <property type="entry name" value="MFS general substrate transporter"/>
    <property type="match status" value="1"/>
</dbReference>
<sequence length="440" mass="49032">MYDIVRDSPLGQCIRILTCGRIFKYPEETADFTLPLLYQSPVGSKATADRFTGNDLEASHGDARSDSANSPLRTQDGITIVTWYSPDDPENPYNWTPGKKLWVGILLFIYTFAVYIGSSLYTASEPDIVKIYHVSNIAASIGLTLYVLGYGIGPMLFSPLSEIPVIGRNSIYIITFVIFTVLCVPMALVDNFAGILVLRFLLGFFGSPCLATAGASYGDFYGPTQLPYVIAMWGGGATLGPALGPLVGGFAVQEMTWRWSSWELLWLSAPIMILMFCTMPETSSDKILLRRAQRLRLLTGREDLKSESETRQEKMNPREMAFFALIKPWQINALDPAVLFSTFYTGLTYGIYYSFFECFPMVYNDMYGFNLGQLGLAFLSVLVGLFVAVVLLCAYLNFIAPKRLGRFDPAGVPPEERIWPGLFATFLIPLGLYLFARVIY</sequence>
<feature type="transmembrane region" description="Helical" evidence="5">
    <location>
        <begin position="230"/>
        <end position="252"/>
    </location>
</feature>
<keyword evidence="4 5" id="KW-0472">Membrane</keyword>
<evidence type="ECO:0000256" key="3">
    <source>
        <dbReference type="ARBA" id="ARBA00022989"/>
    </source>
</evidence>
<dbReference type="Pfam" id="PF07690">
    <property type="entry name" value="MFS_1"/>
    <property type="match status" value="1"/>
</dbReference>
<gene>
    <name evidence="7" type="ORF">Plec18167_003786</name>
</gene>
<dbReference type="Gene3D" id="1.20.1250.20">
    <property type="entry name" value="MFS general substrate transporter like domains"/>
    <property type="match status" value="1"/>
</dbReference>
<dbReference type="Proteomes" id="UP001583193">
    <property type="component" value="Unassembled WGS sequence"/>
</dbReference>
<evidence type="ECO:0000313" key="8">
    <source>
        <dbReference type="Proteomes" id="UP001583193"/>
    </source>
</evidence>
<comment type="subcellular location">
    <subcellularLocation>
        <location evidence="1">Membrane</location>
        <topology evidence="1">Multi-pass membrane protein</topology>
    </subcellularLocation>
</comment>
<feature type="transmembrane region" description="Helical" evidence="5">
    <location>
        <begin position="376"/>
        <end position="398"/>
    </location>
</feature>
<accession>A0ABR3XWL4</accession>
<dbReference type="InterPro" id="IPR011701">
    <property type="entry name" value="MFS"/>
</dbReference>
<keyword evidence="8" id="KW-1185">Reference proteome</keyword>
<evidence type="ECO:0000256" key="2">
    <source>
        <dbReference type="ARBA" id="ARBA00022692"/>
    </source>
</evidence>
<evidence type="ECO:0000256" key="4">
    <source>
        <dbReference type="ARBA" id="ARBA00023136"/>
    </source>
</evidence>
<protein>
    <recommendedName>
        <fullName evidence="6">Major facilitator superfamily (MFS) profile domain-containing protein</fullName>
    </recommendedName>
</protein>
<proteinExistence type="predicted"/>
<dbReference type="InterPro" id="IPR036259">
    <property type="entry name" value="MFS_trans_sf"/>
</dbReference>
<feature type="domain" description="Major facilitator superfamily (MFS) profile" evidence="6">
    <location>
        <begin position="103"/>
        <end position="440"/>
    </location>
</feature>
<keyword evidence="2 5" id="KW-0812">Transmembrane</keyword>
<feature type="transmembrane region" description="Helical" evidence="5">
    <location>
        <begin position="101"/>
        <end position="122"/>
    </location>
</feature>
<dbReference type="EMBL" id="JAVDPF010000009">
    <property type="protein sequence ID" value="KAL1880382.1"/>
    <property type="molecule type" value="Genomic_DNA"/>
</dbReference>
<feature type="transmembrane region" description="Helical" evidence="5">
    <location>
        <begin position="337"/>
        <end position="355"/>
    </location>
</feature>
<evidence type="ECO:0000256" key="1">
    <source>
        <dbReference type="ARBA" id="ARBA00004141"/>
    </source>
</evidence>
<dbReference type="PANTHER" id="PTHR23502:SF23">
    <property type="entry name" value="FLUCONAZOLE RESISTANCE PROTEIN 1"/>
    <property type="match status" value="1"/>
</dbReference>
<evidence type="ECO:0000313" key="7">
    <source>
        <dbReference type="EMBL" id="KAL1880382.1"/>
    </source>
</evidence>